<dbReference type="InterPro" id="IPR043128">
    <property type="entry name" value="Rev_trsase/Diguanyl_cyclase"/>
</dbReference>
<dbReference type="Gene3D" id="1.10.443.10">
    <property type="entry name" value="Intergrase catalytic core"/>
    <property type="match status" value="1"/>
</dbReference>
<evidence type="ECO:0000256" key="3">
    <source>
        <dbReference type="SAM" id="MobiDB-lite"/>
    </source>
</evidence>
<evidence type="ECO:0000256" key="2">
    <source>
        <dbReference type="ARBA" id="ARBA00023172"/>
    </source>
</evidence>
<dbReference type="PANTHER" id="PTHR33050:SF7">
    <property type="entry name" value="RIBONUCLEASE H"/>
    <property type="match status" value="1"/>
</dbReference>
<dbReference type="InterPro" id="IPR052055">
    <property type="entry name" value="Hepadnavirus_pol/RT"/>
</dbReference>
<dbReference type="InterPro" id="IPR000477">
    <property type="entry name" value="RT_dom"/>
</dbReference>
<dbReference type="GO" id="GO:0071897">
    <property type="term" value="P:DNA biosynthetic process"/>
    <property type="evidence" value="ECO:0007669"/>
    <property type="project" value="UniProtKB-ARBA"/>
</dbReference>
<evidence type="ECO:0000313" key="6">
    <source>
        <dbReference type="Proteomes" id="UP000789390"/>
    </source>
</evidence>
<dbReference type="InterPro" id="IPR013762">
    <property type="entry name" value="Integrase-like_cat_sf"/>
</dbReference>
<feature type="compositionally biased region" description="Low complexity" evidence="3">
    <location>
        <begin position="196"/>
        <end position="209"/>
    </location>
</feature>
<dbReference type="InterPro" id="IPR043502">
    <property type="entry name" value="DNA/RNA_pol_sf"/>
</dbReference>
<dbReference type="PANTHER" id="PTHR33050">
    <property type="entry name" value="REVERSE TRANSCRIPTASE DOMAIN-CONTAINING PROTEIN"/>
    <property type="match status" value="1"/>
</dbReference>
<keyword evidence="1" id="KW-0238">DNA-binding</keyword>
<dbReference type="OrthoDB" id="6380429at2759"/>
<dbReference type="GO" id="GO:0003677">
    <property type="term" value="F:DNA binding"/>
    <property type="evidence" value="ECO:0007669"/>
    <property type="project" value="UniProtKB-KW"/>
</dbReference>
<dbReference type="CDD" id="cd09275">
    <property type="entry name" value="RNase_HI_RT_DIRS1"/>
    <property type="match status" value="1"/>
</dbReference>
<name>A0A8J2RJJ6_9CRUS</name>
<evidence type="ECO:0000256" key="1">
    <source>
        <dbReference type="ARBA" id="ARBA00023125"/>
    </source>
</evidence>
<dbReference type="SUPFAM" id="SSF56672">
    <property type="entry name" value="DNA/RNA polymerases"/>
    <property type="match status" value="1"/>
</dbReference>
<dbReference type="GO" id="GO:0015074">
    <property type="term" value="P:DNA integration"/>
    <property type="evidence" value="ECO:0007669"/>
    <property type="project" value="InterPro"/>
</dbReference>
<dbReference type="AlphaFoldDB" id="A0A8J2RJJ6"/>
<comment type="caution">
    <text evidence="5">The sequence shown here is derived from an EMBL/GenBank/DDBJ whole genome shotgun (WGS) entry which is preliminary data.</text>
</comment>
<proteinExistence type="predicted"/>
<dbReference type="Pfam" id="PF00078">
    <property type="entry name" value="RVT_1"/>
    <property type="match status" value="1"/>
</dbReference>
<sequence>MLLQKKLGSSASKTNINEAEKVLYKSQQSLLPMFPVLAYLEHQNLPGAQGKAVKDLANLAGRAFYDMSDMRRRNVLEIVGPNVVSLVDDRDKFKIEEDKELFGTSVVKKLRKDGQFLSDINSLDLGKSKSRSVKDRLAPPPSSPGDSRRRQYNNYGINATNQLGYHRYDQGGSGGAQQQGAPIHPNQAGSLDFRRNNGGPPTNPNDAGPSNGGWFNRGYVNHSLYRLDPYRVSPVFIGGRIRHYWRAWRLISADPWILGVVQEGFRLEFESSPVAWIVPRNAGMSEAQLSIGRQEVKDLFQKGAIIEPSRVEFVSPMFIIPKASGGFRPIINLKRLNHFLILRHFKMENINSLRHLIVKGDWMVKLDLKDAYLTVPVFEGHQKYLQFLWEGKVYQFVCLPFGLASAPWAFTKLLKPVVAFLRSLGCRLVIYLDDLILLDQCKIRLMQTLSFVKHLLQVLGFIINDLKSSQSPLQFLECLGLLVDSVNLKIFLPEDKIESIRTKCSEALAKSYLSLRDLASLLGRFNWAESAVPLARAHYRAVQAVYIGHSRLCGGDLRAKTPLSRLSRMDLAWWMDRSVYVPGRNMFEAEPALTICADASLTDWGAVCGETSTGMTWTSEESSLHINVLELQAAFNALQSFAGFESNCTIRLRLDNSTAVSYINRVGGTRSHALNELAIKIARWCESKNISLQAEHLPGVLNVIADRESRRRIDWSDWRLSPEAFRSLMEVWPMRVDLFSNPWNAQLDTFVSWNAQPGAWATNAFSLNWRSMKGYAFPPPLFGDSGLFIQNPERESVNSGGHPALDEPAMVPVAAGPLLRCPANFPPVRDPPSISAGGTESVMRGGQLPPRRMDVIRGRFEGEGFSSEVVDLFMAATRDNTNSAYASAWRIWSDWCVGRGADPLCNDVTVVTSFLADQAKSKAYSTIGVYRSALSQTLPPLKGSPIGEHPMVVLLMKGIRNQNPPRPKYQSTWDVDMVLNYLRGQENASLSVGALASKLASHSPVPGNSLQSQKAQRGGALQSIFLKKLADEQLDPGRCLSRYCEVTEKYRTDENSERLFIGSVGQHPHVKSSTISAWIKKELKAAGVDTERFSGHSTRGAAASKAAASGVSVESILSAGHWSAESTFTRFYRRDAAINPSTSVAGAVLSLGNIA</sequence>
<dbReference type="GO" id="GO:0006310">
    <property type="term" value="P:DNA recombination"/>
    <property type="evidence" value="ECO:0007669"/>
    <property type="project" value="UniProtKB-KW"/>
</dbReference>
<dbReference type="PROSITE" id="PS50878">
    <property type="entry name" value="RT_POL"/>
    <property type="match status" value="1"/>
</dbReference>
<dbReference type="CDD" id="cd03714">
    <property type="entry name" value="RT_DIRS1"/>
    <property type="match status" value="1"/>
</dbReference>
<feature type="region of interest" description="Disordered" evidence="3">
    <location>
        <begin position="127"/>
        <end position="152"/>
    </location>
</feature>
<evidence type="ECO:0000313" key="5">
    <source>
        <dbReference type="EMBL" id="CAH0104446.1"/>
    </source>
</evidence>
<dbReference type="EMBL" id="CAKKLH010000141">
    <property type="protein sequence ID" value="CAH0104446.1"/>
    <property type="molecule type" value="Genomic_DNA"/>
</dbReference>
<dbReference type="Gene3D" id="3.30.70.270">
    <property type="match status" value="1"/>
</dbReference>
<dbReference type="Gene3D" id="3.10.10.10">
    <property type="entry name" value="HIV Type 1 Reverse Transcriptase, subunit A, domain 1"/>
    <property type="match status" value="1"/>
</dbReference>
<keyword evidence="6" id="KW-1185">Reference proteome</keyword>
<dbReference type="SUPFAM" id="SSF47823">
    <property type="entry name" value="lambda integrase-like, N-terminal domain"/>
    <property type="match status" value="1"/>
</dbReference>
<evidence type="ECO:0000259" key="4">
    <source>
        <dbReference type="PROSITE" id="PS50878"/>
    </source>
</evidence>
<dbReference type="SUPFAM" id="SSF56349">
    <property type="entry name" value="DNA breaking-rejoining enzymes"/>
    <property type="match status" value="1"/>
</dbReference>
<organism evidence="5 6">
    <name type="scientific">Daphnia galeata</name>
    <dbReference type="NCBI Taxonomy" id="27404"/>
    <lineage>
        <taxon>Eukaryota</taxon>
        <taxon>Metazoa</taxon>
        <taxon>Ecdysozoa</taxon>
        <taxon>Arthropoda</taxon>
        <taxon>Crustacea</taxon>
        <taxon>Branchiopoda</taxon>
        <taxon>Diplostraca</taxon>
        <taxon>Cladocera</taxon>
        <taxon>Anomopoda</taxon>
        <taxon>Daphniidae</taxon>
        <taxon>Daphnia</taxon>
    </lineage>
</organism>
<feature type="region of interest" description="Disordered" evidence="3">
    <location>
        <begin position="164"/>
        <end position="211"/>
    </location>
</feature>
<reference evidence="5" key="1">
    <citation type="submission" date="2021-11" db="EMBL/GenBank/DDBJ databases">
        <authorList>
            <person name="Schell T."/>
        </authorList>
    </citation>
    <scope>NUCLEOTIDE SEQUENCE</scope>
    <source>
        <strain evidence="5">M5</strain>
    </source>
</reference>
<dbReference type="InterPro" id="IPR011010">
    <property type="entry name" value="DNA_brk_join_enz"/>
</dbReference>
<keyword evidence="2" id="KW-0233">DNA recombination</keyword>
<dbReference type="InterPro" id="IPR010998">
    <property type="entry name" value="Integrase_recombinase_N"/>
</dbReference>
<dbReference type="Proteomes" id="UP000789390">
    <property type="component" value="Unassembled WGS sequence"/>
</dbReference>
<gene>
    <name evidence="5" type="ORF">DGAL_LOCUS7352</name>
</gene>
<feature type="domain" description="Reverse transcriptase" evidence="4">
    <location>
        <begin position="301"/>
        <end position="483"/>
    </location>
</feature>
<dbReference type="Gene3D" id="1.10.150.130">
    <property type="match status" value="1"/>
</dbReference>
<protein>
    <recommendedName>
        <fullName evidence="4">Reverse transcriptase domain-containing protein</fullName>
    </recommendedName>
</protein>
<accession>A0A8J2RJJ6</accession>